<reference evidence="2 3" key="1">
    <citation type="submission" date="2023-08" db="EMBL/GenBank/DDBJ databases">
        <title>A Necator americanus chromosomal reference genome.</title>
        <authorList>
            <person name="Ilik V."/>
            <person name="Petrzelkova K.J."/>
            <person name="Pardy F."/>
            <person name="Fuh T."/>
            <person name="Niatou-Singa F.S."/>
            <person name="Gouil Q."/>
            <person name="Baker L."/>
            <person name="Ritchie M.E."/>
            <person name="Jex A.R."/>
            <person name="Gazzola D."/>
            <person name="Li H."/>
            <person name="Toshio Fujiwara R."/>
            <person name="Zhan B."/>
            <person name="Aroian R.V."/>
            <person name="Pafco B."/>
            <person name="Schwarz E.M."/>
        </authorList>
    </citation>
    <scope>NUCLEOTIDE SEQUENCE [LARGE SCALE GENOMIC DNA]</scope>
    <source>
        <strain evidence="2 3">Aroian</strain>
        <tissue evidence="2">Whole animal</tissue>
    </source>
</reference>
<accession>A0ABR1DA16</accession>
<proteinExistence type="predicted"/>
<name>A0ABR1DA16_NECAM</name>
<comment type="caution">
    <text evidence="2">The sequence shown here is derived from an EMBL/GenBank/DDBJ whole genome shotgun (WGS) entry which is preliminary data.</text>
</comment>
<evidence type="ECO:0000313" key="2">
    <source>
        <dbReference type="EMBL" id="KAK6746291.1"/>
    </source>
</evidence>
<feature type="compositionally biased region" description="Basic and acidic residues" evidence="1">
    <location>
        <begin position="60"/>
        <end position="69"/>
    </location>
</feature>
<sequence length="115" mass="13803">MRRKLLGKIRIPTAIFSRGKNYYVNGVWPRVLESKLTRNHQNEAPQWSSAKMRACNNAAKRDKNWCEEEKKEEEERDEEEEEDGEEEEEKEEEENDERITFRFSYGNAMSYSICF</sequence>
<gene>
    <name evidence="2" type="primary">Necator_chrIII.g13184</name>
    <name evidence="2" type="ORF">RB195_012417</name>
</gene>
<feature type="region of interest" description="Disordered" evidence="1">
    <location>
        <begin position="60"/>
        <end position="99"/>
    </location>
</feature>
<dbReference type="Proteomes" id="UP001303046">
    <property type="component" value="Unassembled WGS sequence"/>
</dbReference>
<organism evidence="2 3">
    <name type="scientific">Necator americanus</name>
    <name type="common">Human hookworm</name>
    <dbReference type="NCBI Taxonomy" id="51031"/>
    <lineage>
        <taxon>Eukaryota</taxon>
        <taxon>Metazoa</taxon>
        <taxon>Ecdysozoa</taxon>
        <taxon>Nematoda</taxon>
        <taxon>Chromadorea</taxon>
        <taxon>Rhabditida</taxon>
        <taxon>Rhabditina</taxon>
        <taxon>Rhabditomorpha</taxon>
        <taxon>Strongyloidea</taxon>
        <taxon>Ancylostomatidae</taxon>
        <taxon>Bunostominae</taxon>
        <taxon>Necator</taxon>
    </lineage>
</organism>
<protein>
    <submittedName>
        <fullName evidence="2">Uncharacterized protein</fullName>
    </submittedName>
</protein>
<evidence type="ECO:0000313" key="3">
    <source>
        <dbReference type="Proteomes" id="UP001303046"/>
    </source>
</evidence>
<evidence type="ECO:0000256" key="1">
    <source>
        <dbReference type="SAM" id="MobiDB-lite"/>
    </source>
</evidence>
<feature type="compositionally biased region" description="Acidic residues" evidence="1">
    <location>
        <begin position="70"/>
        <end position="96"/>
    </location>
</feature>
<keyword evidence="3" id="KW-1185">Reference proteome</keyword>
<dbReference type="EMBL" id="JAVFWL010000003">
    <property type="protein sequence ID" value="KAK6746291.1"/>
    <property type="molecule type" value="Genomic_DNA"/>
</dbReference>